<gene>
    <name evidence="1" type="ORF">Vid5_gp76</name>
</gene>
<evidence type="ECO:0000313" key="2">
    <source>
        <dbReference type="Proteomes" id="UP000241629"/>
    </source>
</evidence>
<dbReference type="OrthoDB" id="40651at10239"/>
<keyword evidence="2" id="KW-1185">Reference proteome</keyword>
<name>A0A2P1CKP2_9CAUD</name>
<protein>
    <submittedName>
        <fullName evidence="1">Uncharacterized protein</fullName>
    </submittedName>
</protein>
<reference evidence="1 2" key="1">
    <citation type="submission" date="2018-02" db="EMBL/GenBank/DDBJ databases">
        <title>Complete genome sequence of Pantoea phage vB_PagS_Vid5.</title>
        <authorList>
            <person name="Truncaite L."/>
            <person name="Simoliunas E."/>
            <person name="Meskys R."/>
        </authorList>
    </citation>
    <scope>NUCLEOTIDE SEQUENCE [LARGE SCALE GENOMIC DNA]</scope>
</reference>
<evidence type="ECO:0000313" key="1">
    <source>
        <dbReference type="EMBL" id="AVJ51831.1"/>
    </source>
</evidence>
<accession>A0A2P1CKP2</accession>
<dbReference type="EMBL" id="MG948468">
    <property type="protein sequence ID" value="AVJ51831.1"/>
    <property type="molecule type" value="Genomic_DNA"/>
</dbReference>
<proteinExistence type="predicted"/>
<organism evidence="1 2">
    <name type="scientific">Pantoea phage vB_PagS_Vid5</name>
    <dbReference type="NCBI Taxonomy" id="2099652"/>
    <lineage>
        <taxon>Viruses</taxon>
        <taxon>Duplodnaviria</taxon>
        <taxon>Heunggongvirae</taxon>
        <taxon>Uroviricota</taxon>
        <taxon>Caudoviricetes</taxon>
        <taxon>Vidquintavirus</taxon>
        <taxon>Vidquintavirus Vid5</taxon>
    </lineage>
</organism>
<sequence length="125" mass="14260">MTFKPQRDSRPLNERSVAVQMEAVFHQSIQGILNKKQQGYVMGEFRKVRAQFMSEQVPLPLSQGQELVQAGLLAIVDTARKAFVEGYQRSSDMKQSDEMLQWAWEQSEAYAACVKAVEMYAGRKL</sequence>
<dbReference type="Proteomes" id="UP000241629">
    <property type="component" value="Segment"/>
</dbReference>